<name>A0A8J3IXV2_9CHLR</name>
<sequence>MCSLQSFCQEDDDTRRMLRHRKEEQCGDRLQTDDASTEGIERFLVLPPEPSNPKIAAQEATS</sequence>
<dbReference type="AlphaFoldDB" id="A0A8J3IXV2"/>
<organism evidence="1 2">
    <name type="scientific">Reticulibacter mediterranei</name>
    <dbReference type="NCBI Taxonomy" id="2778369"/>
    <lineage>
        <taxon>Bacteria</taxon>
        <taxon>Bacillati</taxon>
        <taxon>Chloroflexota</taxon>
        <taxon>Ktedonobacteria</taxon>
        <taxon>Ktedonobacterales</taxon>
        <taxon>Reticulibacteraceae</taxon>
        <taxon>Reticulibacter</taxon>
    </lineage>
</organism>
<accession>A0A8J3IXV2</accession>
<dbReference type="EMBL" id="BNJK01000002">
    <property type="protein sequence ID" value="GHO98787.1"/>
    <property type="molecule type" value="Genomic_DNA"/>
</dbReference>
<reference evidence="1" key="1">
    <citation type="submission" date="2020-10" db="EMBL/GenBank/DDBJ databases">
        <title>Taxonomic study of unclassified bacteria belonging to the class Ktedonobacteria.</title>
        <authorList>
            <person name="Yabe S."/>
            <person name="Wang C.M."/>
            <person name="Zheng Y."/>
            <person name="Sakai Y."/>
            <person name="Cavaletti L."/>
            <person name="Monciardini P."/>
            <person name="Donadio S."/>
        </authorList>
    </citation>
    <scope>NUCLEOTIDE SEQUENCE</scope>
    <source>
        <strain evidence="1">ID150040</strain>
    </source>
</reference>
<dbReference type="Proteomes" id="UP000597444">
    <property type="component" value="Unassembled WGS sequence"/>
</dbReference>
<comment type="caution">
    <text evidence="1">The sequence shown here is derived from an EMBL/GenBank/DDBJ whole genome shotgun (WGS) entry which is preliminary data.</text>
</comment>
<proteinExistence type="predicted"/>
<keyword evidence="2" id="KW-1185">Reference proteome</keyword>
<evidence type="ECO:0000313" key="1">
    <source>
        <dbReference type="EMBL" id="GHO98787.1"/>
    </source>
</evidence>
<evidence type="ECO:0000313" key="2">
    <source>
        <dbReference type="Proteomes" id="UP000597444"/>
    </source>
</evidence>
<gene>
    <name evidence="1" type="ORF">KSF_088350</name>
</gene>
<protein>
    <submittedName>
        <fullName evidence="1">Uncharacterized protein</fullName>
    </submittedName>
</protein>